<organism evidence="1">
    <name type="scientific">marine metagenome</name>
    <dbReference type="NCBI Taxonomy" id="408172"/>
    <lineage>
        <taxon>unclassified sequences</taxon>
        <taxon>metagenomes</taxon>
        <taxon>ecological metagenomes</taxon>
    </lineage>
</organism>
<proteinExistence type="predicted"/>
<protein>
    <submittedName>
        <fullName evidence="1">Uncharacterized protein</fullName>
    </submittedName>
</protein>
<dbReference type="EMBL" id="UINC01003859">
    <property type="protein sequence ID" value="SVA09848.1"/>
    <property type="molecule type" value="Genomic_DNA"/>
</dbReference>
<reference evidence="1" key="1">
    <citation type="submission" date="2018-05" db="EMBL/GenBank/DDBJ databases">
        <authorList>
            <person name="Lanie J.A."/>
            <person name="Ng W.-L."/>
            <person name="Kazmierczak K.M."/>
            <person name="Andrzejewski T.M."/>
            <person name="Davidsen T.M."/>
            <person name="Wayne K.J."/>
            <person name="Tettelin H."/>
            <person name="Glass J.I."/>
            <person name="Rusch D."/>
            <person name="Podicherti R."/>
            <person name="Tsui H.-C.T."/>
            <person name="Winkler M.E."/>
        </authorList>
    </citation>
    <scope>NUCLEOTIDE SEQUENCE</scope>
</reference>
<sequence length="27" mass="3401">MALPKGLPLRKWQMIYRMYPELLYFEL</sequence>
<gene>
    <name evidence="1" type="ORF">METZ01_LOCUS62702</name>
</gene>
<accession>A0A381T2P8</accession>
<name>A0A381T2P8_9ZZZZ</name>
<evidence type="ECO:0000313" key="1">
    <source>
        <dbReference type="EMBL" id="SVA09848.1"/>
    </source>
</evidence>
<dbReference type="AlphaFoldDB" id="A0A381T2P8"/>